<sequence length="65" mass="7565">NGKIWKNVDRSPLVMIQRAYDFLRDWKKVHISPRICLSIVVTSSWQQPPLCVVECNVDASLKIRI</sequence>
<evidence type="ECO:0000313" key="1">
    <source>
        <dbReference type="EMBL" id="KYP57550.1"/>
    </source>
</evidence>
<dbReference type="EMBL" id="CM003613">
    <property type="protein sequence ID" value="KYP57550.1"/>
    <property type="molecule type" value="Genomic_DNA"/>
</dbReference>
<reference evidence="1 2" key="1">
    <citation type="journal article" date="2012" name="Nat. Biotechnol.">
        <title>Draft genome sequence of pigeonpea (Cajanus cajan), an orphan legume crop of resource-poor farmers.</title>
        <authorList>
            <person name="Varshney R.K."/>
            <person name="Chen W."/>
            <person name="Li Y."/>
            <person name="Bharti A.K."/>
            <person name="Saxena R.K."/>
            <person name="Schlueter J.A."/>
            <person name="Donoghue M.T."/>
            <person name="Azam S."/>
            <person name="Fan G."/>
            <person name="Whaley A.M."/>
            <person name="Farmer A.D."/>
            <person name="Sheridan J."/>
            <person name="Iwata A."/>
            <person name="Tuteja R."/>
            <person name="Penmetsa R.V."/>
            <person name="Wu W."/>
            <person name="Upadhyaya H.D."/>
            <person name="Yang S.P."/>
            <person name="Shah T."/>
            <person name="Saxena K.B."/>
            <person name="Michael T."/>
            <person name="McCombie W.R."/>
            <person name="Yang B."/>
            <person name="Zhang G."/>
            <person name="Yang H."/>
            <person name="Wang J."/>
            <person name="Spillane C."/>
            <person name="Cook D.R."/>
            <person name="May G.D."/>
            <person name="Xu X."/>
            <person name="Jackson S.A."/>
        </authorList>
    </citation>
    <scope>NUCLEOTIDE SEQUENCE [LARGE SCALE GENOMIC DNA]</scope>
    <source>
        <strain evidence="2">cv. Asha</strain>
    </source>
</reference>
<accession>A0A151SRV0</accession>
<protein>
    <submittedName>
        <fullName evidence="1">Uncharacterized protein</fullName>
    </submittedName>
</protein>
<name>A0A151SRV0_CAJCA</name>
<dbReference type="AlphaFoldDB" id="A0A151SRV0"/>
<dbReference type="Proteomes" id="UP000075243">
    <property type="component" value="Chromosome 11"/>
</dbReference>
<proteinExistence type="predicted"/>
<gene>
    <name evidence="1" type="ORF">KK1_003815</name>
</gene>
<dbReference type="Gramene" id="C.cajan_03734.t">
    <property type="protein sequence ID" value="C.cajan_03734.t.cds1"/>
    <property type="gene ID" value="C.cajan_03734"/>
</dbReference>
<keyword evidence="2" id="KW-1185">Reference proteome</keyword>
<feature type="non-terminal residue" evidence="1">
    <location>
        <position position="1"/>
    </location>
</feature>
<organism evidence="1 2">
    <name type="scientific">Cajanus cajan</name>
    <name type="common">Pigeon pea</name>
    <name type="synonym">Cajanus indicus</name>
    <dbReference type="NCBI Taxonomy" id="3821"/>
    <lineage>
        <taxon>Eukaryota</taxon>
        <taxon>Viridiplantae</taxon>
        <taxon>Streptophyta</taxon>
        <taxon>Embryophyta</taxon>
        <taxon>Tracheophyta</taxon>
        <taxon>Spermatophyta</taxon>
        <taxon>Magnoliopsida</taxon>
        <taxon>eudicotyledons</taxon>
        <taxon>Gunneridae</taxon>
        <taxon>Pentapetalae</taxon>
        <taxon>rosids</taxon>
        <taxon>fabids</taxon>
        <taxon>Fabales</taxon>
        <taxon>Fabaceae</taxon>
        <taxon>Papilionoideae</taxon>
        <taxon>50 kb inversion clade</taxon>
        <taxon>NPAAA clade</taxon>
        <taxon>indigoferoid/millettioid clade</taxon>
        <taxon>Phaseoleae</taxon>
        <taxon>Cajanus</taxon>
    </lineage>
</organism>
<evidence type="ECO:0000313" key="2">
    <source>
        <dbReference type="Proteomes" id="UP000075243"/>
    </source>
</evidence>